<evidence type="ECO:0000313" key="2">
    <source>
        <dbReference type="EMBL" id="JAQ10880.1"/>
    </source>
</evidence>
<feature type="compositionally biased region" description="Basic residues" evidence="1">
    <location>
        <begin position="1"/>
        <end position="12"/>
    </location>
</feature>
<protein>
    <submittedName>
        <fullName evidence="2">Uncharacterized protein</fullName>
    </submittedName>
</protein>
<reference evidence="2" key="1">
    <citation type="journal article" date="2016" name="Gigascience">
        <title>De novo construction of an expanded transcriptome assembly for the western tarnished plant bug, Lygus hesperus.</title>
        <authorList>
            <person name="Tassone E.E."/>
            <person name="Geib S.M."/>
            <person name="Hall B."/>
            <person name="Fabrick J.A."/>
            <person name="Brent C.S."/>
            <person name="Hull J.J."/>
        </authorList>
    </citation>
    <scope>NUCLEOTIDE SEQUENCE</scope>
</reference>
<sequence length="108" mass="12319">MCKRGSARRSHLTAKTTGERGGCVKEVVPEEVTLQQIGMTRQRKALLVESIAKRTLLYNNNNYDDADHILPKTNTRVDPEKMLKERTVYHADLNACFTKRLVQHTLPV</sequence>
<proteinExistence type="predicted"/>
<organism evidence="2">
    <name type="scientific">Lygus hesperus</name>
    <name type="common">Western plant bug</name>
    <dbReference type="NCBI Taxonomy" id="30085"/>
    <lineage>
        <taxon>Eukaryota</taxon>
        <taxon>Metazoa</taxon>
        <taxon>Ecdysozoa</taxon>
        <taxon>Arthropoda</taxon>
        <taxon>Hexapoda</taxon>
        <taxon>Insecta</taxon>
        <taxon>Pterygota</taxon>
        <taxon>Neoptera</taxon>
        <taxon>Paraneoptera</taxon>
        <taxon>Hemiptera</taxon>
        <taxon>Heteroptera</taxon>
        <taxon>Panheteroptera</taxon>
        <taxon>Cimicomorpha</taxon>
        <taxon>Miridae</taxon>
        <taxon>Mirini</taxon>
        <taxon>Lygus</taxon>
    </lineage>
</organism>
<name>A0A146LWY7_LYGHE</name>
<dbReference type="EMBL" id="GDHC01007749">
    <property type="protein sequence ID" value="JAQ10880.1"/>
    <property type="molecule type" value="Transcribed_RNA"/>
</dbReference>
<evidence type="ECO:0000256" key="1">
    <source>
        <dbReference type="SAM" id="MobiDB-lite"/>
    </source>
</evidence>
<feature type="region of interest" description="Disordered" evidence="1">
    <location>
        <begin position="1"/>
        <end position="20"/>
    </location>
</feature>
<accession>A0A146LWY7</accession>
<gene>
    <name evidence="2" type="ORF">g.14447</name>
</gene>
<dbReference type="AlphaFoldDB" id="A0A146LWY7"/>